<evidence type="ECO:0000313" key="2">
    <source>
        <dbReference type="Proteomes" id="UP000828390"/>
    </source>
</evidence>
<reference evidence="1" key="1">
    <citation type="journal article" date="2019" name="bioRxiv">
        <title>The Genome of the Zebra Mussel, Dreissena polymorpha: A Resource for Invasive Species Research.</title>
        <authorList>
            <person name="McCartney M.A."/>
            <person name="Auch B."/>
            <person name="Kono T."/>
            <person name="Mallez S."/>
            <person name="Zhang Y."/>
            <person name="Obille A."/>
            <person name="Becker A."/>
            <person name="Abrahante J.E."/>
            <person name="Garbe J."/>
            <person name="Badalamenti J.P."/>
            <person name="Herman A."/>
            <person name="Mangelson H."/>
            <person name="Liachko I."/>
            <person name="Sullivan S."/>
            <person name="Sone E.D."/>
            <person name="Koren S."/>
            <person name="Silverstein K.A.T."/>
            <person name="Beckman K.B."/>
            <person name="Gohl D.M."/>
        </authorList>
    </citation>
    <scope>NUCLEOTIDE SEQUENCE</scope>
    <source>
        <strain evidence="1">Duluth1</strain>
        <tissue evidence="1">Whole animal</tissue>
    </source>
</reference>
<reference evidence="1" key="2">
    <citation type="submission" date="2020-11" db="EMBL/GenBank/DDBJ databases">
        <authorList>
            <person name="McCartney M.A."/>
            <person name="Auch B."/>
            <person name="Kono T."/>
            <person name="Mallez S."/>
            <person name="Becker A."/>
            <person name="Gohl D.M."/>
            <person name="Silverstein K.A.T."/>
            <person name="Koren S."/>
            <person name="Bechman K.B."/>
            <person name="Herman A."/>
            <person name="Abrahante J.E."/>
            <person name="Garbe J."/>
        </authorList>
    </citation>
    <scope>NUCLEOTIDE SEQUENCE</scope>
    <source>
        <strain evidence="1">Duluth1</strain>
        <tissue evidence="1">Whole animal</tissue>
    </source>
</reference>
<gene>
    <name evidence="1" type="ORF">DPMN_181889</name>
</gene>
<organism evidence="1 2">
    <name type="scientific">Dreissena polymorpha</name>
    <name type="common">Zebra mussel</name>
    <name type="synonym">Mytilus polymorpha</name>
    <dbReference type="NCBI Taxonomy" id="45954"/>
    <lineage>
        <taxon>Eukaryota</taxon>
        <taxon>Metazoa</taxon>
        <taxon>Spiralia</taxon>
        <taxon>Lophotrochozoa</taxon>
        <taxon>Mollusca</taxon>
        <taxon>Bivalvia</taxon>
        <taxon>Autobranchia</taxon>
        <taxon>Heteroconchia</taxon>
        <taxon>Euheterodonta</taxon>
        <taxon>Imparidentia</taxon>
        <taxon>Neoheterodontei</taxon>
        <taxon>Myida</taxon>
        <taxon>Dreissenoidea</taxon>
        <taxon>Dreissenidae</taxon>
        <taxon>Dreissena</taxon>
    </lineage>
</organism>
<evidence type="ECO:0000313" key="1">
    <source>
        <dbReference type="EMBL" id="KAH3747462.1"/>
    </source>
</evidence>
<dbReference type="EMBL" id="JAIWYP010000010">
    <property type="protein sequence ID" value="KAH3747462.1"/>
    <property type="molecule type" value="Genomic_DNA"/>
</dbReference>
<proteinExistence type="predicted"/>
<name>A0A9D4I5P7_DREPO</name>
<dbReference type="AlphaFoldDB" id="A0A9D4I5P7"/>
<sequence length="258" mass="29663">MRENKGTLKTNQNHFKLTINAASRVLTSHVFQATRTFFKLLQAFIGTNLLTKFHNDQTINVATRVLTRKIAPPTWQPYFIGTNLLTKFHHDQTINVATRVKIAPPTWQPSFIGTNLLTKFHHDQTINVAARVLTRKNAPAPGIIIYRGTYWTKNVTSTVLTRNVLTKFHEDWIKIILLKKTAPSPGGHTFSIDGNHFRMRPVHIMNTALHTLRVLTRFYYGHIWKTAPPPGGHSQYHLDKFLYRFHEDTTIHVNVDIA</sequence>
<dbReference type="Proteomes" id="UP000828390">
    <property type="component" value="Unassembled WGS sequence"/>
</dbReference>
<keyword evidence="2" id="KW-1185">Reference proteome</keyword>
<protein>
    <submittedName>
        <fullName evidence="1">Uncharacterized protein</fullName>
    </submittedName>
</protein>
<comment type="caution">
    <text evidence="1">The sequence shown here is derived from an EMBL/GenBank/DDBJ whole genome shotgun (WGS) entry which is preliminary data.</text>
</comment>
<accession>A0A9D4I5P7</accession>